<dbReference type="PROSITE" id="PS50885">
    <property type="entry name" value="HAMP"/>
    <property type="match status" value="1"/>
</dbReference>
<dbReference type="GO" id="GO:0005886">
    <property type="term" value="C:plasma membrane"/>
    <property type="evidence" value="ECO:0007669"/>
    <property type="project" value="UniProtKB-SubCell"/>
</dbReference>
<reference evidence="8" key="1">
    <citation type="journal article" date="2014" name="Int. J. Syst. Evol. Microbiol.">
        <title>Complete genome sequence of Corynebacterium casei LMG S-19264T (=DSM 44701T), isolated from a smear-ripened cheese.</title>
        <authorList>
            <consortium name="US DOE Joint Genome Institute (JGI-PGF)"/>
            <person name="Walter F."/>
            <person name="Albersmeier A."/>
            <person name="Kalinowski J."/>
            <person name="Ruckert C."/>
        </authorList>
    </citation>
    <scope>NUCLEOTIDE SEQUENCE</scope>
    <source>
        <strain evidence="8">CGMCC 1.15178</strain>
    </source>
</reference>
<dbReference type="SMART" id="SM00304">
    <property type="entry name" value="HAMP"/>
    <property type="match status" value="1"/>
</dbReference>
<dbReference type="CDD" id="cd06225">
    <property type="entry name" value="HAMP"/>
    <property type="match status" value="1"/>
</dbReference>
<comment type="caution">
    <text evidence="8">The sequence shown here is derived from an EMBL/GenBank/DDBJ whole genome shotgun (WGS) entry which is preliminary data.</text>
</comment>
<protein>
    <submittedName>
        <fullName evidence="8">Histidine kinase</fullName>
    </submittedName>
</protein>
<dbReference type="InterPro" id="IPR036890">
    <property type="entry name" value="HATPase_C_sf"/>
</dbReference>
<dbReference type="SUPFAM" id="SSF158472">
    <property type="entry name" value="HAMP domain-like"/>
    <property type="match status" value="1"/>
</dbReference>
<feature type="transmembrane region" description="Helical" evidence="6">
    <location>
        <begin position="298"/>
        <end position="317"/>
    </location>
</feature>
<dbReference type="InterPro" id="IPR003660">
    <property type="entry name" value="HAMP_dom"/>
</dbReference>
<dbReference type="PANTHER" id="PTHR34220:SF7">
    <property type="entry name" value="SENSOR HISTIDINE KINASE YPDA"/>
    <property type="match status" value="1"/>
</dbReference>
<dbReference type="RefSeq" id="WP_229750146.1">
    <property type="nucleotide sequence ID" value="NZ_BMHP01000001.1"/>
</dbReference>
<accession>A0A916YTR1</accession>
<dbReference type="GO" id="GO:0000155">
    <property type="term" value="F:phosphorelay sensor kinase activity"/>
    <property type="evidence" value="ECO:0007669"/>
    <property type="project" value="InterPro"/>
</dbReference>
<dbReference type="Pfam" id="PF00672">
    <property type="entry name" value="HAMP"/>
    <property type="match status" value="1"/>
</dbReference>
<evidence type="ECO:0000256" key="5">
    <source>
        <dbReference type="ARBA" id="ARBA00023136"/>
    </source>
</evidence>
<dbReference type="Gene3D" id="6.10.340.10">
    <property type="match status" value="1"/>
</dbReference>
<keyword evidence="5 6" id="KW-0472">Membrane</keyword>
<dbReference type="InterPro" id="IPR050640">
    <property type="entry name" value="Bact_2-comp_sensor_kinase"/>
</dbReference>
<name>A0A916YTR1_9BACL</name>
<keyword evidence="9" id="KW-1185">Reference proteome</keyword>
<organism evidence="8 9">
    <name type="scientific">Paenibacillus nasutitermitis</name>
    <dbReference type="NCBI Taxonomy" id="1652958"/>
    <lineage>
        <taxon>Bacteria</taxon>
        <taxon>Bacillati</taxon>
        <taxon>Bacillota</taxon>
        <taxon>Bacilli</taxon>
        <taxon>Bacillales</taxon>
        <taxon>Paenibacillaceae</taxon>
        <taxon>Paenibacillus</taxon>
    </lineage>
</organism>
<feature type="domain" description="HAMP" evidence="7">
    <location>
        <begin position="319"/>
        <end position="371"/>
    </location>
</feature>
<keyword evidence="4" id="KW-0808">Transferase</keyword>
<comment type="subcellular location">
    <subcellularLocation>
        <location evidence="1">Cell membrane</location>
        <topology evidence="1">Multi-pass membrane protein</topology>
    </subcellularLocation>
</comment>
<dbReference type="InterPro" id="IPR010559">
    <property type="entry name" value="Sig_transdc_His_kin_internal"/>
</dbReference>
<dbReference type="Proteomes" id="UP000612456">
    <property type="component" value="Unassembled WGS sequence"/>
</dbReference>
<dbReference type="Gene3D" id="3.30.565.10">
    <property type="entry name" value="Histidine kinase-like ATPase, C-terminal domain"/>
    <property type="match status" value="1"/>
</dbReference>
<keyword evidence="3" id="KW-0597">Phosphoprotein</keyword>
<proteinExistence type="predicted"/>
<keyword evidence="8" id="KW-0418">Kinase</keyword>
<evidence type="ECO:0000256" key="6">
    <source>
        <dbReference type="SAM" id="Phobius"/>
    </source>
</evidence>
<reference evidence="8" key="2">
    <citation type="submission" date="2020-09" db="EMBL/GenBank/DDBJ databases">
        <authorList>
            <person name="Sun Q."/>
            <person name="Zhou Y."/>
        </authorList>
    </citation>
    <scope>NUCLEOTIDE SEQUENCE</scope>
    <source>
        <strain evidence="8">CGMCC 1.15178</strain>
    </source>
</reference>
<dbReference type="AlphaFoldDB" id="A0A916YTR1"/>
<feature type="transmembrane region" description="Helical" evidence="6">
    <location>
        <begin position="18"/>
        <end position="40"/>
    </location>
</feature>
<keyword evidence="6" id="KW-1133">Transmembrane helix</keyword>
<sequence length="597" mass="67980">MNGEPNGFRLLRISTWTIYAKLVLSFLLVVIPIVLVSFGMNRSSEEKVRHQIGSSMDSKVNFYLQALESEFARINQLKNEFINDEDVIALSTIPEAYDNFDRQQKIIQISRKLHFFKNSSLYMNRVKVNIPKLGRSIDSESMSDVIPMADIAAVRRSALEGLSLVQSDGKLLMGMTYPQDELSDPSYAFLLLIEISEDELRRSLQSIRGSEGAGAILFADNGSWSLSGGNADETPPTWIEALRSSSPDHQAVRGQQRIREGDLRLMVSYEHSALLSATLAVYESETAVLGPLAEYKEWLLAILVVSTVVIVFFSYGIHRLIHRPLQRLVIAFRKVESGSLDIAIHRQQQDEFQYLFTQFNEMVRKVKSLIINVYEQEIRAQRLELKQLQSQINPHFLYNSYYAIYRLAENEDLEKVAIYTRYLGDYFQYITRTGSDEVTLETEVRHARAYVEIQMLRYTKRIRTFFGEIPPGAEDIPIPKMILQPIIENAYHHGLANRTVDGIVDISMLWRGERLVFTVDDNGNELTDGKLAHLRDLLLIGEPEETTGIVNVNRRLGIRYGRESRLIVSRSDLGGLRVELVLILKGGNPNVQTADRG</sequence>
<evidence type="ECO:0000256" key="1">
    <source>
        <dbReference type="ARBA" id="ARBA00004651"/>
    </source>
</evidence>
<keyword evidence="6" id="KW-0812">Transmembrane</keyword>
<dbReference type="SUPFAM" id="SSF55874">
    <property type="entry name" value="ATPase domain of HSP90 chaperone/DNA topoisomerase II/histidine kinase"/>
    <property type="match status" value="1"/>
</dbReference>
<evidence type="ECO:0000256" key="2">
    <source>
        <dbReference type="ARBA" id="ARBA00022475"/>
    </source>
</evidence>
<keyword evidence="2" id="KW-1003">Cell membrane</keyword>
<dbReference type="Pfam" id="PF06580">
    <property type="entry name" value="His_kinase"/>
    <property type="match status" value="1"/>
</dbReference>
<dbReference type="PANTHER" id="PTHR34220">
    <property type="entry name" value="SENSOR HISTIDINE KINASE YPDA"/>
    <property type="match status" value="1"/>
</dbReference>
<evidence type="ECO:0000256" key="3">
    <source>
        <dbReference type="ARBA" id="ARBA00022553"/>
    </source>
</evidence>
<gene>
    <name evidence="8" type="ORF">GCM10010911_17200</name>
</gene>
<dbReference type="EMBL" id="BMHP01000001">
    <property type="protein sequence ID" value="GGD59907.1"/>
    <property type="molecule type" value="Genomic_DNA"/>
</dbReference>
<evidence type="ECO:0000256" key="4">
    <source>
        <dbReference type="ARBA" id="ARBA00022679"/>
    </source>
</evidence>
<evidence type="ECO:0000313" key="9">
    <source>
        <dbReference type="Proteomes" id="UP000612456"/>
    </source>
</evidence>
<evidence type="ECO:0000313" key="8">
    <source>
        <dbReference type="EMBL" id="GGD59907.1"/>
    </source>
</evidence>
<evidence type="ECO:0000259" key="7">
    <source>
        <dbReference type="PROSITE" id="PS50885"/>
    </source>
</evidence>